<evidence type="ECO:0000259" key="8">
    <source>
        <dbReference type="Pfam" id="PF04577"/>
    </source>
</evidence>
<feature type="domain" description="NB-ARC" evidence="7">
    <location>
        <begin position="610"/>
        <end position="703"/>
    </location>
</feature>
<comment type="caution">
    <text evidence="10">The sequence shown here is derived from an EMBL/GenBank/DDBJ whole genome shotgun (WGS) entry which is preliminary data.</text>
</comment>
<dbReference type="InterPro" id="IPR049625">
    <property type="entry name" value="Glyco_transf_61_cat"/>
</dbReference>
<feature type="domain" description="Glycosyltransferase 61 catalytic" evidence="8">
    <location>
        <begin position="281"/>
        <end position="363"/>
    </location>
</feature>
<evidence type="ECO:0000256" key="2">
    <source>
        <dbReference type="ARBA" id="ARBA00022676"/>
    </source>
</evidence>
<comment type="subcellular location">
    <subcellularLocation>
        <location evidence="1">Golgi apparatus membrane</location>
        <topology evidence="1">Single-pass type II membrane protein</topology>
    </subcellularLocation>
</comment>
<dbReference type="InterPro" id="IPR007657">
    <property type="entry name" value="Glycosyltransferase_61"/>
</dbReference>
<dbReference type="InterPro" id="IPR027417">
    <property type="entry name" value="P-loop_NTPase"/>
</dbReference>
<keyword evidence="4" id="KW-0677">Repeat</keyword>
<dbReference type="InterPro" id="IPR032675">
    <property type="entry name" value="LRR_dom_sf"/>
</dbReference>
<feature type="domain" description="Disease resistance protein winged helix" evidence="9">
    <location>
        <begin position="843"/>
        <end position="909"/>
    </location>
</feature>
<evidence type="ECO:0000256" key="6">
    <source>
        <dbReference type="ARBA" id="ARBA00023180"/>
    </source>
</evidence>
<dbReference type="Gene3D" id="1.10.10.10">
    <property type="entry name" value="Winged helix-like DNA-binding domain superfamily/Winged helix DNA-binding domain"/>
    <property type="match status" value="1"/>
</dbReference>
<evidence type="ECO:0000313" key="11">
    <source>
        <dbReference type="Proteomes" id="UP000436088"/>
    </source>
</evidence>
<dbReference type="Pfam" id="PF00931">
    <property type="entry name" value="NB-ARC"/>
    <property type="match status" value="1"/>
</dbReference>
<evidence type="ECO:0000256" key="4">
    <source>
        <dbReference type="ARBA" id="ARBA00022737"/>
    </source>
</evidence>
<dbReference type="PANTHER" id="PTHR20961">
    <property type="entry name" value="GLYCOSYLTRANSFERASE"/>
    <property type="match status" value="1"/>
</dbReference>
<dbReference type="PRINTS" id="PR00364">
    <property type="entry name" value="DISEASERSIST"/>
</dbReference>
<dbReference type="FunFam" id="1.10.10.10:FF:000322">
    <property type="entry name" value="Probable disease resistance protein At1g63360"/>
    <property type="match status" value="1"/>
</dbReference>
<organism evidence="10 11">
    <name type="scientific">Hibiscus syriacus</name>
    <name type="common">Rose of Sharon</name>
    <dbReference type="NCBI Taxonomy" id="106335"/>
    <lineage>
        <taxon>Eukaryota</taxon>
        <taxon>Viridiplantae</taxon>
        <taxon>Streptophyta</taxon>
        <taxon>Embryophyta</taxon>
        <taxon>Tracheophyta</taxon>
        <taxon>Spermatophyta</taxon>
        <taxon>Magnoliopsida</taxon>
        <taxon>eudicotyledons</taxon>
        <taxon>Gunneridae</taxon>
        <taxon>Pentapetalae</taxon>
        <taxon>rosids</taxon>
        <taxon>malvids</taxon>
        <taxon>Malvales</taxon>
        <taxon>Malvaceae</taxon>
        <taxon>Malvoideae</taxon>
        <taxon>Hibiscus</taxon>
    </lineage>
</organism>
<keyword evidence="2" id="KW-0328">Glycosyltransferase</keyword>
<dbReference type="Pfam" id="PF23559">
    <property type="entry name" value="WHD_DRP"/>
    <property type="match status" value="1"/>
</dbReference>
<dbReference type="InterPro" id="IPR042197">
    <property type="entry name" value="Apaf_helical"/>
</dbReference>
<dbReference type="SUPFAM" id="SSF52058">
    <property type="entry name" value="L domain-like"/>
    <property type="match status" value="1"/>
</dbReference>
<dbReference type="Gene3D" id="1.10.8.430">
    <property type="entry name" value="Helical domain of apoptotic protease-activating factors"/>
    <property type="match status" value="1"/>
</dbReference>
<evidence type="ECO:0000259" key="7">
    <source>
        <dbReference type="Pfam" id="PF00931"/>
    </source>
</evidence>
<dbReference type="GO" id="GO:0000139">
    <property type="term" value="C:Golgi membrane"/>
    <property type="evidence" value="ECO:0007669"/>
    <property type="project" value="UniProtKB-SubCell"/>
</dbReference>
<evidence type="ECO:0000256" key="5">
    <source>
        <dbReference type="ARBA" id="ARBA00022821"/>
    </source>
</evidence>
<dbReference type="InterPro" id="IPR001611">
    <property type="entry name" value="Leu-rich_rpt"/>
</dbReference>
<evidence type="ECO:0000256" key="3">
    <source>
        <dbReference type="ARBA" id="ARBA00022679"/>
    </source>
</evidence>
<keyword evidence="6" id="KW-0325">Glycoprotein</keyword>
<dbReference type="InterPro" id="IPR058922">
    <property type="entry name" value="WHD_DRP"/>
</dbReference>
<dbReference type="SUPFAM" id="SSF52540">
    <property type="entry name" value="P-loop containing nucleoside triphosphate hydrolases"/>
    <property type="match status" value="1"/>
</dbReference>
<accession>A0A6A3AIE1</accession>
<dbReference type="Pfam" id="PF13855">
    <property type="entry name" value="LRR_8"/>
    <property type="match status" value="1"/>
</dbReference>
<dbReference type="GO" id="GO:0016763">
    <property type="term" value="F:pentosyltransferase activity"/>
    <property type="evidence" value="ECO:0007669"/>
    <property type="project" value="UniProtKB-ARBA"/>
</dbReference>
<sequence>MEKESKRLVNCATLATCLVLIVLVYSTLFQSNDTINLADLKLHGNEGGYRLSDSRIIADAVDPKEFLLRRLVRGDDRVQFESSGFSCHTDVHSEVFIANKPVRIFNKGLTVYVPYDHQPQVTRTVKPYARKEDETAMKLVSPVQIVHGNSTSNPPPGCNNTHNVTAVVFSSKGFTGNVFHEFNEIIIPLFITTRHFRSRLKFVITDYQLQWAQKYNRVLSHLSGYDVINPDDGSVHCFPGAVIGLKYHNNLALNITDIPGGYSMFDFKHFLKESYNLKIDHVSGIKKPVLMLISRSKTRRFLNEEEMMEMMEELGFQVTRAEPERMSNLDEFAEVVNSCSVMVGAHGAGLTNEIFLPTGAVMVQVVPLTLEWAATKYFGEPAKAMGLQYLEYKIEPEESSLFDTYGKDHPVISDPESVISKGYYAHRLQRKAGEISLNVASFIVMPSIGNSFSIQLSCDTMITRRWDCAVGQSVFICMLEQNLDALKTAVVELNHLRNDVMTKVIISEELHQLKWLDQVEGWLSRALTMINEADLLISESPQHIKQSCMGGCCSLIPESSLKFGKQIAEMYQEVKKQQSKGDFITVADKAPLPLATKRPTVPTVGLVSTMFGAVNCPLQEEQVGIIGLCGLGGVGKTNLLNQIINRFLDTPNDFNQVIGVVVSQDLQIEKVQDEIGKTIGFLDGAWKHKMIDEKPSDIFNILLPLPTQRNSLKIIFTTRLIEVCFQMEAHKKIKVECLQQAEALKLFFNKVGAEILDRHPNIRKLAETMTEECGGLPLALITIGQAMSSKKTPGELKYAMKALRQSAASVFPGIGKRMFPQLKFSYDCLPDERVRSCFLYCCLFPSGFPIRKIELIHCWIGEGLLDQHTNLSSVRNQGEYILGSLIDACLLEDVRSDIVKMHDVIRDVALWITSESEMDKFCVKAGMQLKEQPVVEIWEDLKRVSLMGNQIESLIQIVCPNLLTLFLGKNDLKVIINDFFNFRPKLKVLDLSFNINLDELPVGIAKLVSLEHLNLSFTGLKTLPVELKVLENLQYLNIEHT</sequence>
<evidence type="ECO:0000256" key="1">
    <source>
        <dbReference type="ARBA" id="ARBA00004323"/>
    </source>
</evidence>
<dbReference type="GO" id="GO:0043531">
    <property type="term" value="F:ADP binding"/>
    <property type="evidence" value="ECO:0007669"/>
    <property type="project" value="InterPro"/>
</dbReference>
<proteinExistence type="predicted"/>
<dbReference type="Gene3D" id="3.80.10.10">
    <property type="entry name" value="Ribonuclease Inhibitor"/>
    <property type="match status" value="1"/>
</dbReference>
<dbReference type="GO" id="GO:0006952">
    <property type="term" value="P:defense response"/>
    <property type="evidence" value="ECO:0007669"/>
    <property type="project" value="UniProtKB-KW"/>
</dbReference>
<gene>
    <name evidence="10" type="ORF">F3Y22_tig00110458pilonHSYRG00552</name>
</gene>
<dbReference type="Pfam" id="PF04577">
    <property type="entry name" value="Glyco_transf_61"/>
    <property type="match status" value="1"/>
</dbReference>
<keyword evidence="11" id="KW-1185">Reference proteome</keyword>
<dbReference type="InterPro" id="IPR036388">
    <property type="entry name" value="WH-like_DNA-bd_sf"/>
</dbReference>
<dbReference type="AlphaFoldDB" id="A0A6A3AIE1"/>
<keyword evidence="5" id="KW-0611">Plant defense</keyword>
<dbReference type="EMBL" id="VEPZ02000994">
    <property type="protein sequence ID" value="KAE8704341.1"/>
    <property type="molecule type" value="Genomic_DNA"/>
</dbReference>
<dbReference type="InterPro" id="IPR002182">
    <property type="entry name" value="NB-ARC"/>
</dbReference>
<reference evidence="10" key="1">
    <citation type="submission" date="2019-09" db="EMBL/GenBank/DDBJ databases">
        <title>Draft genome information of white flower Hibiscus syriacus.</title>
        <authorList>
            <person name="Kim Y.-M."/>
        </authorList>
    </citation>
    <scope>NUCLEOTIDE SEQUENCE [LARGE SCALE GENOMIC DNA]</scope>
    <source>
        <strain evidence="10">YM2019G1</strain>
    </source>
</reference>
<protein>
    <submittedName>
        <fullName evidence="10">RNAse THREE-like protein 2 isoform 1</fullName>
    </submittedName>
</protein>
<dbReference type="Gene3D" id="3.40.50.300">
    <property type="entry name" value="P-loop containing nucleotide triphosphate hydrolases"/>
    <property type="match status" value="1"/>
</dbReference>
<evidence type="ECO:0000259" key="9">
    <source>
        <dbReference type="Pfam" id="PF23559"/>
    </source>
</evidence>
<dbReference type="Proteomes" id="UP000436088">
    <property type="component" value="Unassembled WGS sequence"/>
</dbReference>
<name>A0A6A3AIE1_HIBSY</name>
<evidence type="ECO:0000313" key="10">
    <source>
        <dbReference type="EMBL" id="KAE8704341.1"/>
    </source>
</evidence>
<dbReference type="PANTHER" id="PTHR20961:SF108">
    <property type="entry name" value="GLYCOSYLTRANSFERASE"/>
    <property type="match status" value="1"/>
</dbReference>
<keyword evidence="3" id="KW-0808">Transferase</keyword>